<organism evidence="6 7">
    <name type="scientific">Vibrio phage VP585</name>
    <dbReference type="NCBI Taxonomy" id="631719"/>
    <lineage>
        <taxon>Viruses</taxon>
        <taxon>Duplodnaviria</taxon>
        <taxon>Heunggongvirae</taxon>
        <taxon>Uroviricota</taxon>
        <taxon>Caudoviricetes</taxon>
        <taxon>Vhmlvirus</taxon>
        <taxon>Vhmlvirus VP585</taxon>
    </lineage>
</organism>
<keyword evidence="3" id="KW-0862">Zinc</keyword>
<dbReference type="GeneID" id="26040312"/>
<dbReference type="KEGG" id="vg:26040312"/>
<evidence type="ECO:0000256" key="2">
    <source>
        <dbReference type="ARBA" id="ARBA00022771"/>
    </source>
</evidence>
<accession>D4HTY4</accession>
<dbReference type="NCBIfam" id="TIGR02419">
    <property type="entry name" value="C4_traR_proteo"/>
    <property type="match status" value="1"/>
</dbReference>
<evidence type="ECO:0000313" key="6">
    <source>
        <dbReference type="EMBL" id="CAX65026.1"/>
    </source>
</evidence>
<dbReference type="SUPFAM" id="SSF57716">
    <property type="entry name" value="Glucocorticoid receptor-like (DNA-binding domain)"/>
    <property type="match status" value="1"/>
</dbReference>
<keyword evidence="1" id="KW-0479">Metal-binding</keyword>
<dbReference type="RefSeq" id="YP_009167752.1">
    <property type="nucleotide sequence ID" value="NC_027981.1"/>
</dbReference>
<dbReference type="OrthoDB" id="24362at10239"/>
<keyword evidence="7" id="KW-1185">Reference proteome</keyword>
<dbReference type="EMBL" id="FN297812">
    <property type="protein sequence ID" value="CAX65026.1"/>
    <property type="molecule type" value="Genomic_DNA"/>
</dbReference>
<dbReference type="Pfam" id="PF01258">
    <property type="entry name" value="zf-dskA_traR"/>
    <property type="match status" value="1"/>
</dbReference>
<sequence>MYRPTKELMDILRMTDCSADPLDRAAALSQAHLEVSLSRIKKFEGVSAHECVECGAEIPKKRRELLQGVTDCVDCAAIKETLSKNYMR</sequence>
<evidence type="ECO:0000313" key="7">
    <source>
        <dbReference type="Proteomes" id="UP000001840"/>
    </source>
</evidence>
<keyword evidence="2" id="KW-0863">Zinc-finger</keyword>
<proteinExistence type="predicted"/>
<name>D4HTY4_9CAUD</name>
<dbReference type="Proteomes" id="UP000001840">
    <property type="component" value="Segment"/>
</dbReference>
<feature type="domain" description="Zinc finger DksA/TraR C4-type" evidence="5">
    <location>
        <begin position="51"/>
        <end position="80"/>
    </location>
</feature>
<dbReference type="InterPro" id="IPR000962">
    <property type="entry name" value="Znf_DskA_TraR"/>
</dbReference>
<evidence type="ECO:0000256" key="4">
    <source>
        <dbReference type="PROSITE-ProRule" id="PRU00510"/>
    </source>
</evidence>
<dbReference type="Gene3D" id="1.20.120.910">
    <property type="entry name" value="DksA, coiled-coil domain"/>
    <property type="match status" value="1"/>
</dbReference>
<feature type="zinc finger region" description="dksA C4-type" evidence="4">
    <location>
        <begin position="51"/>
        <end position="75"/>
    </location>
</feature>
<dbReference type="GO" id="GO:0008270">
    <property type="term" value="F:zinc ion binding"/>
    <property type="evidence" value="ECO:0007669"/>
    <property type="project" value="UniProtKB-KW"/>
</dbReference>
<reference evidence="6 7" key="1">
    <citation type="journal article" date="2009" name="J. Virol.">
        <title>The linear plasmid prophage Vp58.5 of Vibrio parahaemolyticus is closely related to the integrating phage VHML and constitutes a new incompatibility group of telomere phages.</title>
        <authorList>
            <person name="Zabala B."/>
            <person name="Hammerl J.A."/>
            <person name="Espejo R.T."/>
            <person name="Hertwig S."/>
        </authorList>
    </citation>
    <scope>NUCLEOTIDE SEQUENCE [LARGE SCALE GENOMIC DNA]</scope>
</reference>
<dbReference type="PROSITE" id="PS51128">
    <property type="entry name" value="ZF_DKSA_2"/>
    <property type="match status" value="1"/>
</dbReference>
<evidence type="ECO:0000256" key="3">
    <source>
        <dbReference type="ARBA" id="ARBA00022833"/>
    </source>
</evidence>
<protein>
    <submittedName>
        <fullName evidence="6">Gp45 protein</fullName>
    </submittedName>
</protein>
<evidence type="ECO:0000259" key="5">
    <source>
        <dbReference type="Pfam" id="PF01258"/>
    </source>
</evidence>
<dbReference type="InterPro" id="IPR012783">
    <property type="entry name" value="Znf_C4_TraR"/>
</dbReference>
<evidence type="ECO:0000256" key="1">
    <source>
        <dbReference type="ARBA" id="ARBA00022723"/>
    </source>
</evidence>